<name>A0ABX0U993_9FLAO</name>
<evidence type="ECO:0000313" key="2">
    <source>
        <dbReference type="Proteomes" id="UP000745859"/>
    </source>
</evidence>
<evidence type="ECO:0000313" key="1">
    <source>
        <dbReference type="EMBL" id="NIJ45412.1"/>
    </source>
</evidence>
<accession>A0ABX0U993</accession>
<dbReference type="Proteomes" id="UP000745859">
    <property type="component" value="Unassembled WGS sequence"/>
</dbReference>
<comment type="caution">
    <text evidence="1">The sequence shown here is derived from an EMBL/GenBank/DDBJ whole genome shotgun (WGS) entry which is preliminary data.</text>
</comment>
<organism evidence="1 2">
    <name type="scientific">Wenyingzhuangia heitensis</name>
    <dbReference type="NCBI Taxonomy" id="1487859"/>
    <lineage>
        <taxon>Bacteria</taxon>
        <taxon>Pseudomonadati</taxon>
        <taxon>Bacteroidota</taxon>
        <taxon>Flavobacteriia</taxon>
        <taxon>Flavobacteriales</taxon>
        <taxon>Flavobacteriaceae</taxon>
        <taxon>Wenyingzhuangia</taxon>
    </lineage>
</organism>
<gene>
    <name evidence="1" type="ORF">FHR24_001880</name>
</gene>
<proteinExistence type="predicted"/>
<evidence type="ECO:0008006" key="3">
    <source>
        <dbReference type="Google" id="ProtNLM"/>
    </source>
</evidence>
<protein>
    <recommendedName>
        <fullName evidence="3">ABC transporter ATPase</fullName>
    </recommendedName>
</protein>
<keyword evidence="2" id="KW-1185">Reference proteome</keyword>
<dbReference type="RefSeq" id="WP_167187422.1">
    <property type="nucleotide sequence ID" value="NZ_JAASQL010000002.1"/>
</dbReference>
<sequence length="161" mass="18639">MYVPYHTLPDTARVWIYQSNRKFTEQEQLKVGEMATDFVEQWTRHGENVKGSFTILYDQFLIIAVDQSFVEVSGCSIDASVKLVQQIQVQFKVDMLNKLAVAYKQENEVLISPMNEFASLAKENKITSNTLVFNNMVNTKKGVETQWEVSAKESWHARYFN</sequence>
<dbReference type="EMBL" id="JAASQL010000002">
    <property type="protein sequence ID" value="NIJ45412.1"/>
    <property type="molecule type" value="Genomic_DNA"/>
</dbReference>
<reference evidence="1 2" key="1">
    <citation type="submission" date="2020-03" db="EMBL/GenBank/DDBJ databases">
        <title>Genomic Encyclopedia of Type Strains, Phase IV (KMG-IV): sequencing the most valuable type-strain genomes for metagenomic binning, comparative biology and taxonomic classification.</title>
        <authorList>
            <person name="Goeker M."/>
        </authorList>
    </citation>
    <scope>NUCLEOTIDE SEQUENCE [LARGE SCALE GENOMIC DNA]</scope>
    <source>
        <strain evidence="1 2">DSM 101599</strain>
    </source>
</reference>